<reference evidence="2" key="1">
    <citation type="submission" date="2013-07" db="EMBL/GenBank/DDBJ databases">
        <title>The genome of Eucalyptus grandis.</title>
        <authorList>
            <person name="Schmutz J."/>
            <person name="Hayes R."/>
            <person name="Myburg A."/>
            <person name="Tuskan G."/>
            <person name="Grattapaglia D."/>
            <person name="Rokhsar D.S."/>
        </authorList>
    </citation>
    <scope>NUCLEOTIDE SEQUENCE</scope>
    <source>
        <tissue evidence="2">Leaf extractions</tissue>
    </source>
</reference>
<dbReference type="Gramene" id="KCW56231">
    <property type="protein sequence ID" value="KCW56231"/>
    <property type="gene ID" value="EUGRSUZ_I01981"/>
</dbReference>
<proteinExistence type="predicted"/>
<sequence>MEPMAIYADTESGQKSLKKQIKEQAQIHQTHHRSAREFFWVAHKNTQRTLKEADKFRNPKKEEKKKKKTHSPPERGADLAG</sequence>
<dbReference type="EMBL" id="KK198761">
    <property type="protein sequence ID" value="KCW56231.1"/>
    <property type="molecule type" value="Genomic_DNA"/>
</dbReference>
<dbReference type="AlphaFoldDB" id="A0A059ARA4"/>
<feature type="compositionally biased region" description="Basic and acidic residues" evidence="1">
    <location>
        <begin position="71"/>
        <end position="81"/>
    </location>
</feature>
<protein>
    <submittedName>
        <fullName evidence="2">Uncharacterized protein</fullName>
    </submittedName>
</protein>
<name>A0A059ARA4_EUCGR</name>
<accession>A0A059ARA4</accession>
<dbReference type="InParanoid" id="A0A059ARA4"/>
<gene>
    <name evidence="2" type="ORF">EUGRSUZ_I01981</name>
</gene>
<feature type="region of interest" description="Disordered" evidence="1">
    <location>
        <begin position="46"/>
        <end position="81"/>
    </location>
</feature>
<evidence type="ECO:0000256" key="1">
    <source>
        <dbReference type="SAM" id="MobiDB-lite"/>
    </source>
</evidence>
<evidence type="ECO:0000313" key="2">
    <source>
        <dbReference type="EMBL" id="KCW56231.1"/>
    </source>
</evidence>
<organism evidence="2">
    <name type="scientific">Eucalyptus grandis</name>
    <name type="common">Flooded gum</name>
    <dbReference type="NCBI Taxonomy" id="71139"/>
    <lineage>
        <taxon>Eukaryota</taxon>
        <taxon>Viridiplantae</taxon>
        <taxon>Streptophyta</taxon>
        <taxon>Embryophyta</taxon>
        <taxon>Tracheophyta</taxon>
        <taxon>Spermatophyta</taxon>
        <taxon>Magnoliopsida</taxon>
        <taxon>eudicotyledons</taxon>
        <taxon>Gunneridae</taxon>
        <taxon>Pentapetalae</taxon>
        <taxon>rosids</taxon>
        <taxon>malvids</taxon>
        <taxon>Myrtales</taxon>
        <taxon>Myrtaceae</taxon>
        <taxon>Myrtoideae</taxon>
        <taxon>Eucalypteae</taxon>
        <taxon>Eucalyptus</taxon>
    </lineage>
</organism>
<feature type="compositionally biased region" description="Basic and acidic residues" evidence="1">
    <location>
        <begin position="49"/>
        <end position="62"/>
    </location>
</feature>